<dbReference type="EMBL" id="JACRUN010000001">
    <property type="protein sequence ID" value="MBC5834019.1"/>
    <property type="molecule type" value="Genomic_DNA"/>
</dbReference>
<keyword evidence="4" id="KW-1185">Reference proteome</keyword>
<dbReference type="SUPFAM" id="SSF55797">
    <property type="entry name" value="PR-1-like"/>
    <property type="match status" value="1"/>
</dbReference>
<gene>
    <name evidence="3" type="ORF">H8R27_03895</name>
</gene>
<feature type="signal peptide" evidence="1">
    <location>
        <begin position="1"/>
        <end position="24"/>
    </location>
</feature>
<dbReference type="PANTHER" id="PTHR31157">
    <property type="entry name" value="SCP DOMAIN-CONTAINING PROTEIN"/>
    <property type="match status" value="1"/>
</dbReference>
<dbReference type="Gene3D" id="3.40.33.10">
    <property type="entry name" value="CAP"/>
    <property type="match status" value="1"/>
</dbReference>
<evidence type="ECO:0000259" key="2">
    <source>
        <dbReference type="Pfam" id="PF00188"/>
    </source>
</evidence>
<keyword evidence="1" id="KW-0732">Signal</keyword>
<dbReference type="PANTHER" id="PTHR31157:SF1">
    <property type="entry name" value="SCP DOMAIN-CONTAINING PROTEIN"/>
    <property type="match status" value="1"/>
</dbReference>
<dbReference type="InterPro" id="IPR014044">
    <property type="entry name" value="CAP_dom"/>
</dbReference>
<dbReference type="Proteomes" id="UP000605990">
    <property type="component" value="Unassembled WGS sequence"/>
</dbReference>
<proteinExistence type="predicted"/>
<feature type="domain" description="SCP" evidence="2">
    <location>
        <begin position="49"/>
        <end position="161"/>
    </location>
</feature>
<name>A0ABR7IWI4_9FLAO</name>
<organism evidence="3 4">
    <name type="scientific">Flavobacterium bernardetii</name>
    <dbReference type="NCBI Taxonomy" id="2813823"/>
    <lineage>
        <taxon>Bacteria</taxon>
        <taxon>Pseudomonadati</taxon>
        <taxon>Bacteroidota</taxon>
        <taxon>Flavobacteriia</taxon>
        <taxon>Flavobacteriales</taxon>
        <taxon>Flavobacteriaceae</taxon>
        <taxon>Flavobacterium</taxon>
    </lineage>
</organism>
<dbReference type="InterPro" id="IPR035940">
    <property type="entry name" value="CAP_sf"/>
</dbReference>
<evidence type="ECO:0000313" key="4">
    <source>
        <dbReference type="Proteomes" id="UP000605990"/>
    </source>
</evidence>
<feature type="chain" id="PRO_5045753957" evidence="1">
    <location>
        <begin position="25"/>
        <end position="165"/>
    </location>
</feature>
<protein>
    <submittedName>
        <fullName evidence="3">CAP domain-containing protein</fullName>
    </submittedName>
</protein>
<accession>A0ABR7IWI4</accession>
<dbReference type="PROSITE" id="PS51257">
    <property type="entry name" value="PROKAR_LIPOPROTEIN"/>
    <property type="match status" value="1"/>
</dbReference>
<dbReference type="CDD" id="cd05379">
    <property type="entry name" value="CAP_bacterial"/>
    <property type="match status" value="1"/>
</dbReference>
<evidence type="ECO:0000256" key="1">
    <source>
        <dbReference type="SAM" id="SignalP"/>
    </source>
</evidence>
<evidence type="ECO:0000313" key="3">
    <source>
        <dbReference type="EMBL" id="MBC5834019.1"/>
    </source>
</evidence>
<comment type="caution">
    <text evidence="3">The sequence shown here is derived from an EMBL/GenBank/DDBJ whole genome shotgun (WGS) entry which is preliminary data.</text>
</comment>
<sequence>MMFLRSLVVLCFSISLMSCSSEDASETNTTQSSIALNKYTHSAFELEVLDLVNQDRASKGLNTLTIISEISYVASTHDDYMITQGAASHDNFEQRSASLKSGVGAILVSENVASGFSTPASVLAAWKASTTHKANLESTSHTHFGLAVKADAAGKKYYTLMFIRK</sequence>
<dbReference type="Pfam" id="PF00188">
    <property type="entry name" value="CAP"/>
    <property type="match status" value="1"/>
</dbReference>
<reference evidence="3 4" key="1">
    <citation type="submission" date="2020-08" db="EMBL/GenBank/DDBJ databases">
        <title>Description of novel Flavobacterium F-408 isolate.</title>
        <authorList>
            <person name="Saticioglu I.B."/>
            <person name="Duman M."/>
            <person name="Altun S."/>
        </authorList>
    </citation>
    <scope>NUCLEOTIDE SEQUENCE [LARGE SCALE GENOMIC DNA]</scope>
    <source>
        <strain evidence="3 4">F-408</strain>
    </source>
</reference>